<dbReference type="Proteomes" id="UP000236379">
    <property type="component" value="Unassembled WGS sequence"/>
</dbReference>
<dbReference type="AlphaFoldDB" id="A0A2K3UUX3"/>
<sequence>MLILPTLYGALSLPLTTTSPQVSVRGGVQYLAGEVAFGADLLLGSGPRGLYGGPSGALIVGTSPGWMAGALLGYRNTLSGGRWGYFVEGKARYLFLKGAVTGHYAGATPEDLSFVSPGLGFGLTYRF</sequence>
<evidence type="ECO:0000313" key="2">
    <source>
        <dbReference type="Proteomes" id="UP000236379"/>
    </source>
</evidence>
<protein>
    <recommendedName>
        <fullName evidence="3">DUF3575 domain-containing protein</fullName>
    </recommendedName>
</protein>
<proteinExistence type="predicted"/>
<gene>
    <name evidence="1" type="ORF">CVO96_02210</name>
</gene>
<organism evidence="1 2">
    <name type="scientific">Deinococcus koreensis</name>
    <dbReference type="NCBI Taxonomy" id="2054903"/>
    <lineage>
        <taxon>Bacteria</taxon>
        <taxon>Thermotogati</taxon>
        <taxon>Deinococcota</taxon>
        <taxon>Deinococci</taxon>
        <taxon>Deinococcales</taxon>
        <taxon>Deinococcaceae</taxon>
        <taxon>Deinococcus</taxon>
    </lineage>
</organism>
<dbReference type="EMBL" id="PPPD01000001">
    <property type="protein sequence ID" value="PNY80335.1"/>
    <property type="molecule type" value="Genomic_DNA"/>
</dbReference>
<accession>A0A2K3UUX3</accession>
<name>A0A2K3UUX3_9DEIO</name>
<comment type="caution">
    <text evidence="1">The sequence shown here is derived from an EMBL/GenBank/DDBJ whole genome shotgun (WGS) entry which is preliminary data.</text>
</comment>
<reference evidence="1 2" key="1">
    <citation type="submission" date="2018-01" db="EMBL/GenBank/DDBJ databases">
        <title>Deinococcus koreensis sp. nov., a radiation-resistant bacterium isolated from river water.</title>
        <authorList>
            <person name="Choi A."/>
        </authorList>
    </citation>
    <scope>NUCLEOTIDE SEQUENCE [LARGE SCALE GENOMIC DNA]</scope>
    <source>
        <strain evidence="1 2">SJW1-2</strain>
    </source>
</reference>
<evidence type="ECO:0000313" key="1">
    <source>
        <dbReference type="EMBL" id="PNY80335.1"/>
    </source>
</evidence>
<keyword evidence="2" id="KW-1185">Reference proteome</keyword>
<evidence type="ECO:0008006" key="3">
    <source>
        <dbReference type="Google" id="ProtNLM"/>
    </source>
</evidence>